<feature type="transmembrane region" description="Helical" evidence="1">
    <location>
        <begin position="347"/>
        <end position="365"/>
    </location>
</feature>
<feature type="transmembrane region" description="Helical" evidence="1">
    <location>
        <begin position="281"/>
        <end position="302"/>
    </location>
</feature>
<feature type="transmembrane region" description="Helical" evidence="1">
    <location>
        <begin position="251"/>
        <end position="269"/>
    </location>
</feature>
<dbReference type="EMBL" id="FOVI01000002">
    <property type="protein sequence ID" value="SFN22624.1"/>
    <property type="molecule type" value="Genomic_DNA"/>
</dbReference>
<feature type="transmembrane region" description="Helical" evidence="1">
    <location>
        <begin position="9"/>
        <end position="27"/>
    </location>
</feature>
<dbReference type="STRING" id="913024.SAMN05421741_102201"/>
<organism evidence="2 3">
    <name type="scientific">Paenimyroides ummariense</name>
    <dbReference type="NCBI Taxonomy" id="913024"/>
    <lineage>
        <taxon>Bacteria</taxon>
        <taxon>Pseudomonadati</taxon>
        <taxon>Bacteroidota</taxon>
        <taxon>Flavobacteriia</taxon>
        <taxon>Flavobacteriales</taxon>
        <taxon>Flavobacteriaceae</taxon>
        <taxon>Paenimyroides</taxon>
    </lineage>
</organism>
<evidence type="ECO:0000256" key="1">
    <source>
        <dbReference type="SAM" id="Phobius"/>
    </source>
</evidence>
<evidence type="ECO:0008006" key="4">
    <source>
        <dbReference type="Google" id="ProtNLM"/>
    </source>
</evidence>
<feature type="transmembrane region" description="Helical" evidence="1">
    <location>
        <begin position="123"/>
        <end position="152"/>
    </location>
</feature>
<gene>
    <name evidence="2" type="ORF">SAMN05421741_102201</name>
</gene>
<dbReference type="OrthoDB" id="1327677at2"/>
<keyword evidence="1" id="KW-0472">Membrane</keyword>
<keyword evidence="1" id="KW-1133">Transmembrane helix</keyword>
<dbReference type="Proteomes" id="UP000199036">
    <property type="component" value="Unassembled WGS sequence"/>
</dbReference>
<keyword evidence="1" id="KW-0812">Transmembrane</keyword>
<feature type="transmembrane region" description="Helical" evidence="1">
    <location>
        <begin position="62"/>
        <end position="78"/>
    </location>
</feature>
<sequence length="371" mass="43264">MRDLLLKRNISLALFLFVNFLFTYKYLERVTPWAALLSVLVSLLYIVLYRNRNILKFINKKIEISLIIVFIVVCLVIWKKVPIETLNVDRWSVISSFWDSYFANEYAYFAKSFAGNPPGPMPFYFILSLPFYLIGELGFLSIIGVLFFYWLMCYKRVNFIIRGLVLLLILSSFFNLWEVICRSNIFFNASLVLGSLIYILNQKVFSHKTLIISGIFIGLLISTRNVFVISYIICFLYLLRTKAIQFKQLTILGIISLLVFALTFIPVVYGHLEDFKQMNPFIVQSTFLIPFEYTILFVLIAIGTSFLCKNINDVYFYNAIVFFVSILIYLIYYICLQGFTQAFTNSTVDISYFIFCIPFAFWFLANNNSKG</sequence>
<proteinExistence type="predicted"/>
<feature type="transmembrane region" description="Helical" evidence="1">
    <location>
        <begin position="33"/>
        <end position="50"/>
    </location>
</feature>
<keyword evidence="3" id="KW-1185">Reference proteome</keyword>
<feature type="transmembrane region" description="Helical" evidence="1">
    <location>
        <begin position="212"/>
        <end position="239"/>
    </location>
</feature>
<dbReference type="RefSeq" id="WP_091518676.1">
    <property type="nucleotide sequence ID" value="NZ_FOVI01000002.1"/>
</dbReference>
<feature type="transmembrane region" description="Helical" evidence="1">
    <location>
        <begin position="314"/>
        <end position="335"/>
    </location>
</feature>
<evidence type="ECO:0000313" key="3">
    <source>
        <dbReference type="Proteomes" id="UP000199036"/>
    </source>
</evidence>
<reference evidence="3" key="1">
    <citation type="submission" date="2016-10" db="EMBL/GenBank/DDBJ databases">
        <authorList>
            <person name="Varghese N."/>
            <person name="Submissions S."/>
        </authorList>
    </citation>
    <scope>NUCLEOTIDE SEQUENCE [LARGE SCALE GENOMIC DNA]</scope>
    <source>
        <strain evidence="3">DS-12</strain>
    </source>
</reference>
<feature type="transmembrane region" description="Helical" evidence="1">
    <location>
        <begin position="159"/>
        <end position="177"/>
    </location>
</feature>
<accession>A0A1I4X9R2</accession>
<name>A0A1I4X9R2_9FLAO</name>
<evidence type="ECO:0000313" key="2">
    <source>
        <dbReference type="EMBL" id="SFN22624.1"/>
    </source>
</evidence>
<protein>
    <recommendedName>
        <fullName evidence="4">Dolichyl-phosphate-mannose-protein mannosyltransferase</fullName>
    </recommendedName>
</protein>
<dbReference type="AlphaFoldDB" id="A0A1I4X9R2"/>